<dbReference type="GeneID" id="106172919"/>
<feature type="domain" description="Glycosyl hydrolase family 31 C-terminal" evidence="18">
    <location>
        <begin position="713"/>
        <end position="800"/>
    </location>
</feature>
<evidence type="ECO:0000256" key="2">
    <source>
        <dbReference type="ARBA" id="ARBA00004167"/>
    </source>
</evidence>
<dbReference type="SUPFAM" id="SSF51445">
    <property type="entry name" value="(Trans)glycosidases"/>
    <property type="match status" value="2"/>
</dbReference>
<dbReference type="PANTHER" id="PTHR22762:SF133">
    <property type="entry name" value="P-TYPE DOMAIN-CONTAINING PROTEIN"/>
    <property type="match status" value="1"/>
</dbReference>
<feature type="domain" description="Glycoside hydrolase family 31 TIM barrel" evidence="16">
    <location>
        <begin position="329"/>
        <end position="705"/>
    </location>
</feature>
<evidence type="ECO:0000256" key="14">
    <source>
        <dbReference type="ARBA" id="ARBA00023295"/>
    </source>
</evidence>
<dbReference type="InterPro" id="IPR017853">
    <property type="entry name" value="GH"/>
</dbReference>
<dbReference type="GO" id="GO:0005975">
    <property type="term" value="P:carbohydrate metabolic process"/>
    <property type="evidence" value="ECO:0007669"/>
    <property type="project" value="InterPro"/>
</dbReference>
<dbReference type="CDD" id="cd14752">
    <property type="entry name" value="GH31_N"/>
    <property type="match status" value="1"/>
</dbReference>
<feature type="domain" description="Glycosyl hydrolase family 31 C-terminal" evidence="18">
    <location>
        <begin position="1046"/>
        <end position="1133"/>
    </location>
</feature>
<keyword evidence="14" id="KW-0326">Glycosidase</keyword>
<dbReference type="SUPFAM" id="SSF57492">
    <property type="entry name" value="Trefoil"/>
    <property type="match status" value="1"/>
</dbReference>
<dbReference type="InterPro" id="IPR013780">
    <property type="entry name" value="Glyco_hydro_b"/>
</dbReference>
<feature type="domain" description="Glycoside hydrolase family 31 N-terminal" evidence="17">
    <location>
        <begin position="147"/>
        <end position="284"/>
    </location>
</feature>
<keyword evidence="11" id="KW-1133">Transmembrane helix</keyword>
<evidence type="ECO:0000256" key="12">
    <source>
        <dbReference type="ARBA" id="ARBA00023157"/>
    </source>
</evidence>
<evidence type="ECO:0000256" key="13">
    <source>
        <dbReference type="ARBA" id="ARBA00023180"/>
    </source>
</evidence>
<dbReference type="KEGG" id="lak:106172919"/>
<keyword evidence="12" id="KW-1015">Disulfide bond</keyword>
<keyword evidence="8" id="KW-0677">Repeat</keyword>
<evidence type="ECO:0000256" key="9">
    <source>
        <dbReference type="ARBA" id="ARBA00022801"/>
    </source>
</evidence>
<name>A0A1S3JFW9_LINAN</name>
<dbReference type="PANTHER" id="PTHR22762">
    <property type="entry name" value="ALPHA-GLUCOSIDASE"/>
    <property type="match status" value="1"/>
</dbReference>
<dbReference type="AlphaFoldDB" id="A0A1S3JFW9"/>
<keyword evidence="6" id="KW-0812">Transmembrane</keyword>
<evidence type="ECO:0000256" key="1">
    <source>
        <dbReference type="ARBA" id="ARBA00001657"/>
    </source>
</evidence>
<comment type="similarity">
    <text evidence="3">Belongs to the glycosyl hydrolase 31 family.</text>
</comment>
<dbReference type="Gene3D" id="2.60.40.1180">
    <property type="entry name" value="Golgi alpha-mannosidase II"/>
    <property type="match status" value="3"/>
</dbReference>
<dbReference type="InterPro" id="IPR011013">
    <property type="entry name" value="Gal_mutarotase_sf_dom"/>
</dbReference>
<evidence type="ECO:0000259" key="18">
    <source>
        <dbReference type="Pfam" id="PF21365"/>
    </source>
</evidence>
<evidence type="ECO:0000259" key="17">
    <source>
        <dbReference type="Pfam" id="PF13802"/>
    </source>
</evidence>
<dbReference type="InterPro" id="IPR048395">
    <property type="entry name" value="Glyco_hydro_31_C"/>
</dbReference>
<dbReference type="InParanoid" id="A0A1S3JFW9"/>
<dbReference type="RefSeq" id="XP_013409300.1">
    <property type="nucleotide sequence ID" value="XM_013553846.1"/>
</dbReference>
<dbReference type="PROSITE" id="PS00707">
    <property type="entry name" value="GLYCOSYL_HYDROL_F31_2"/>
    <property type="match status" value="2"/>
</dbReference>
<dbReference type="FunFam" id="3.20.20.80:FF:000016">
    <property type="entry name" value="Maltase-glucoamylase, intestinal"/>
    <property type="match status" value="2"/>
</dbReference>
<evidence type="ECO:0000256" key="7">
    <source>
        <dbReference type="ARBA" id="ARBA00022729"/>
    </source>
</evidence>
<dbReference type="Proteomes" id="UP000085678">
    <property type="component" value="Unplaced"/>
</dbReference>
<dbReference type="CDD" id="cd06602">
    <property type="entry name" value="GH31_MGAM_SI_GAA"/>
    <property type="match status" value="1"/>
</dbReference>
<evidence type="ECO:0000256" key="3">
    <source>
        <dbReference type="ARBA" id="ARBA00007806"/>
    </source>
</evidence>
<gene>
    <name evidence="20" type="primary">LOC106172919</name>
</gene>
<dbReference type="SUPFAM" id="SSF74650">
    <property type="entry name" value="Galactose mutarotase-like"/>
    <property type="match status" value="1"/>
</dbReference>
<sequence>MERRSKGRLILALAALVLVVVGAVVGIVLGARKTSPGEVDTQQVDALVACIAREGTRDECEATGCFWKNLTASSPKCWYKQASQTGYGYRLNGEIENTTLGYRMKLSRIKTTPLYYKNSTPIDDVKLEVEFHDISRLRLKFTDFHKQRYEVSQQALDIPAPSSPPDVKSRLYDVRFVREPQFGIEVVRKSNGVVIFNTALPGFTFTDQYLQLTTRLSSSHVYGFGEHNHLRYKHDMNWKRWPIFTRDQGPYADPWNLYGHQTFYMNVETSGNANGVFLKNSNAMDIVLQPDPYPGISYQVIGGVLDFFLFLGPTPENVVQQYNKAVGFPVMPPYWSLGFQLCRWGYNDTAHVREVLKRQREAAIPQDVQYVDIDYTYEKLMFTYNRQGFRDLPELVQELHDMGQKLILILDPGIGTNPNFTTTAPPNNSYPPLEDGEQKDIFVKNPNKTGYLVGEVWPESVYYPDFTKPSTNNWWRHWVHDFFFNQKVEYDALWVDMNEPANFRPGSFSGACDDNKWNRPPYIPRILDYDKGHLYTKTLCMDAVHDNWGDETIHYNVHSLYGHSMAMSSYDVLRKLIPSKRPLVLTRSTFAGTGKYAVHWLGDNASQWPHLAWSIPGMLEFNLFGFPYVGADICGFWGDTTEELCTRWMQVGAFYPFSRNHNAQNYPRTDGFKDQDPAVFGEPLVSRARDVLNTRYKLLPYLYTLFHYAHTEGSTVARPLLHEFPGDPTTYDIDTQFMWGAAFLISPALKEKQVEVKAYLPKARWYDYFTGQEIFGTGQHVTLRTPLDHINLHVRGGYVIPWQEPANTTVIRLVHLCLKHFISTSHFKDMNEPANFRPGSFSGACDDNKWNRPPYIPRILDYDKGHLYTKTLCMDAVHDNWGEETIHYNVHSLYGHSMAMSSYDVLRKLVPSKRPLVLTRSTFAGTGKYAVHWLGDNASQWPHLAWSIPGMLEFNLFGFPYVGADICGFWGDTTEELCTRWMQVGAFYPFSRNHNAQNYPRTDGFKDQDPAVFGEPLVSRARDVLNTRYKLLPYLYTLFHYAHTEGSTVARPLLHEFPGDPTTYDIDTQFMWGAAFLISPALKEKQVEVKAYLPKARWYDYFTGQEILGTGQHVTLRTPLDHINLHVRGGYVIPWQEPANTTVISRTKPMGLIVAVDEHSQASGQLFWDDGESYETYQNGNYLLVNFTVTGSTLSIAPVHSNTSASAGLVFDTVEIYGLRNEPTFMVNGAPKSTGVEWSSSYKVARLKSLNLPIETEHNIRWTIF</sequence>
<keyword evidence="7" id="KW-0732">Signal</keyword>
<evidence type="ECO:0000313" key="20">
    <source>
        <dbReference type="RefSeq" id="XP_013409300.1"/>
    </source>
</evidence>
<dbReference type="GO" id="GO:0004558">
    <property type="term" value="F:alpha-1,4-glucosidase activity"/>
    <property type="evidence" value="ECO:0007669"/>
    <property type="project" value="TreeGrafter"/>
</dbReference>
<comment type="catalytic activity">
    <reaction evidence="1">
        <text>Hydrolysis of terminal, non-reducing (1-&gt;4)-linked alpha-D-glucose residues with release of alpha-D-glucose.</text>
        <dbReference type="EC" id="3.2.1.20"/>
    </reaction>
</comment>
<dbReference type="GO" id="GO:0045177">
    <property type="term" value="C:apical part of cell"/>
    <property type="evidence" value="ECO:0007669"/>
    <property type="project" value="UniProtKB-ARBA"/>
</dbReference>
<protein>
    <recommendedName>
        <fullName evidence="4">alpha-glucosidase</fullName>
        <ecNumber evidence="4">3.2.1.20</ecNumber>
    </recommendedName>
    <alternativeName>
        <fullName evidence="15">Maltase</fullName>
    </alternativeName>
</protein>
<dbReference type="Pfam" id="PF13802">
    <property type="entry name" value="Gal_mutarotas_2"/>
    <property type="match status" value="1"/>
</dbReference>
<dbReference type="EC" id="3.2.1.20" evidence="4"/>
<evidence type="ECO:0000313" key="19">
    <source>
        <dbReference type="Proteomes" id="UP000085678"/>
    </source>
</evidence>
<dbReference type="Gene3D" id="2.60.40.1760">
    <property type="entry name" value="glycosyl hydrolase (family 31)"/>
    <property type="match status" value="1"/>
</dbReference>
<keyword evidence="11" id="KW-0472">Membrane</keyword>
<evidence type="ECO:0000256" key="8">
    <source>
        <dbReference type="ARBA" id="ARBA00022737"/>
    </source>
</evidence>
<keyword evidence="9" id="KW-0378">Hydrolase</keyword>
<keyword evidence="19" id="KW-1185">Reference proteome</keyword>
<dbReference type="FunFam" id="2.60.40.1180:FF:000005">
    <property type="entry name" value="Maltase-glucoamylase, intestinal"/>
    <property type="match status" value="1"/>
</dbReference>
<dbReference type="Pfam" id="PF21365">
    <property type="entry name" value="Glyco_hydro_31_3rd"/>
    <property type="match status" value="2"/>
</dbReference>
<evidence type="ECO:0000256" key="15">
    <source>
        <dbReference type="ARBA" id="ARBA00041343"/>
    </source>
</evidence>
<keyword evidence="5" id="KW-0765">Sulfation</keyword>
<keyword evidence="10" id="KW-0735">Signal-anchor</keyword>
<dbReference type="STRING" id="7574.A0A1S3JFW9"/>
<comment type="subcellular location">
    <subcellularLocation>
        <location evidence="2">Membrane</location>
        <topology evidence="2">Single-pass membrane protein</topology>
    </subcellularLocation>
</comment>
<dbReference type="InterPro" id="IPR025887">
    <property type="entry name" value="Glyco_hydro_31_N_dom"/>
</dbReference>
<reference evidence="20" key="1">
    <citation type="submission" date="2025-08" db="UniProtKB">
        <authorList>
            <consortium name="RefSeq"/>
        </authorList>
    </citation>
    <scope>IDENTIFICATION</scope>
    <source>
        <tissue evidence="20">Gonads</tissue>
    </source>
</reference>
<evidence type="ECO:0000259" key="16">
    <source>
        <dbReference type="Pfam" id="PF01055"/>
    </source>
</evidence>
<evidence type="ECO:0000256" key="11">
    <source>
        <dbReference type="ARBA" id="ARBA00022989"/>
    </source>
</evidence>
<evidence type="ECO:0000256" key="4">
    <source>
        <dbReference type="ARBA" id="ARBA00012741"/>
    </source>
</evidence>
<dbReference type="Pfam" id="PF01055">
    <property type="entry name" value="Glyco_hydro_31_2nd"/>
    <property type="match status" value="2"/>
</dbReference>
<dbReference type="GO" id="GO:0012505">
    <property type="term" value="C:endomembrane system"/>
    <property type="evidence" value="ECO:0007669"/>
    <property type="project" value="UniProtKB-ARBA"/>
</dbReference>
<feature type="domain" description="Glycoside hydrolase family 31 TIM barrel" evidence="16">
    <location>
        <begin position="828"/>
        <end position="1038"/>
    </location>
</feature>
<accession>A0A1S3JFW9</accession>
<dbReference type="GO" id="GO:0030246">
    <property type="term" value="F:carbohydrate binding"/>
    <property type="evidence" value="ECO:0007669"/>
    <property type="project" value="InterPro"/>
</dbReference>
<evidence type="ECO:0000256" key="5">
    <source>
        <dbReference type="ARBA" id="ARBA00022641"/>
    </source>
</evidence>
<dbReference type="GO" id="GO:0005886">
    <property type="term" value="C:plasma membrane"/>
    <property type="evidence" value="ECO:0007669"/>
    <property type="project" value="UniProtKB-ARBA"/>
</dbReference>
<dbReference type="InterPro" id="IPR000322">
    <property type="entry name" value="Glyco_hydro_31_TIM"/>
</dbReference>
<dbReference type="OrthoDB" id="1334205at2759"/>
<dbReference type="FunFam" id="2.60.40.1180:FF:000001">
    <property type="entry name" value="Maltase-glucoamylase, intestinal"/>
    <property type="match status" value="2"/>
</dbReference>
<evidence type="ECO:0000256" key="6">
    <source>
        <dbReference type="ARBA" id="ARBA00022692"/>
    </source>
</evidence>
<dbReference type="InterPro" id="IPR030459">
    <property type="entry name" value="Glyco_hydro_31_CS"/>
</dbReference>
<dbReference type="Gene3D" id="3.20.20.80">
    <property type="entry name" value="Glycosidases"/>
    <property type="match status" value="2"/>
</dbReference>
<proteinExistence type="inferred from homology"/>
<keyword evidence="13" id="KW-0325">Glycoprotein</keyword>
<evidence type="ECO:0000256" key="10">
    <source>
        <dbReference type="ARBA" id="ARBA00022968"/>
    </source>
</evidence>
<organism evidence="19 20">
    <name type="scientific">Lingula anatina</name>
    <name type="common">Brachiopod</name>
    <name type="synonym">Lingula unguis</name>
    <dbReference type="NCBI Taxonomy" id="7574"/>
    <lineage>
        <taxon>Eukaryota</taxon>
        <taxon>Metazoa</taxon>
        <taxon>Spiralia</taxon>
        <taxon>Lophotrochozoa</taxon>
        <taxon>Brachiopoda</taxon>
        <taxon>Linguliformea</taxon>
        <taxon>Lingulata</taxon>
        <taxon>Lingulida</taxon>
        <taxon>Linguloidea</taxon>
        <taxon>Lingulidae</taxon>
        <taxon>Lingula</taxon>
    </lineage>
</organism>
<dbReference type="InterPro" id="IPR044913">
    <property type="entry name" value="P_trefoil_dom_sf"/>
</dbReference>
<dbReference type="SUPFAM" id="SSF51011">
    <property type="entry name" value="Glycosyl hydrolase domain"/>
    <property type="match status" value="2"/>
</dbReference>
<dbReference type="GO" id="GO:0005737">
    <property type="term" value="C:cytoplasm"/>
    <property type="evidence" value="ECO:0007669"/>
    <property type="project" value="UniProtKB-ARBA"/>
</dbReference>